<keyword evidence="5" id="KW-0408">Iron</keyword>
<dbReference type="PANTHER" id="PTHR43865">
    <property type="entry name" value="RUBRERYTHRIN-RELATED"/>
    <property type="match status" value="1"/>
</dbReference>
<dbReference type="Gene3D" id="2.20.28.10">
    <property type="match status" value="1"/>
</dbReference>
<dbReference type="Proteomes" id="UP000660861">
    <property type="component" value="Unassembled WGS sequence"/>
</dbReference>
<dbReference type="InterPro" id="IPR024934">
    <property type="entry name" value="Rubredoxin-like_dom"/>
</dbReference>
<dbReference type="InterPro" id="IPR048574">
    <property type="entry name" value="RUBY_RBDX"/>
</dbReference>
<evidence type="ECO:0000313" key="9">
    <source>
        <dbReference type="Proteomes" id="UP000660861"/>
    </source>
</evidence>
<evidence type="ECO:0000256" key="5">
    <source>
        <dbReference type="ARBA" id="ARBA00023004"/>
    </source>
</evidence>
<sequence length="180" mass="20733">MELKDSRTYANLLAAFAGESQARCKYQMFGKKAKKDGYEQIGALFEETSGNEYAHAYQWLKYIHGGELPDTQTNLEEAAQGENYEWTTMYKEFAEVAKEEGFTEIATKFELVAQIEAEHEKRYNQLKQNVQDQKVFKKDDGQTVWICRFCGREHTGPEAPAVCPVCKHPQSYFQVKATNY</sequence>
<keyword evidence="4" id="KW-0249">Electron transport</keyword>
<dbReference type="GO" id="GO:0005506">
    <property type="term" value="F:iron ion binding"/>
    <property type="evidence" value="ECO:0007669"/>
    <property type="project" value="InterPro"/>
</dbReference>
<dbReference type="InterPro" id="IPR009040">
    <property type="entry name" value="Ferritin-like_diiron"/>
</dbReference>
<proteinExistence type="predicted"/>
<accession>A0A926EC91</accession>
<evidence type="ECO:0000256" key="3">
    <source>
        <dbReference type="ARBA" id="ARBA00022723"/>
    </source>
</evidence>
<dbReference type="RefSeq" id="WP_262397509.1">
    <property type="nucleotide sequence ID" value="NZ_JACRTC010000003.1"/>
</dbReference>
<protein>
    <submittedName>
        <fullName evidence="8">Rubrerythrin family protein</fullName>
    </submittedName>
</protein>
<dbReference type="SUPFAM" id="SSF47240">
    <property type="entry name" value="Ferritin-like"/>
    <property type="match status" value="1"/>
</dbReference>
<comment type="cofactor">
    <cofactor evidence="1">
        <name>Fe(3+)</name>
        <dbReference type="ChEBI" id="CHEBI:29034"/>
    </cofactor>
</comment>
<keyword evidence="3" id="KW-0479">Metal-binding</keyword>
<dbReference type="Pfam" id="PF02915">
    <property type="entry name" value="Rubrerythrin"/>
    <property type="match status" value="1"/>
</dbReference>
<dbReference type="PROSITE" id="PS50905">
    <property type="entry name" value="FERRITIN_LIKE"/>
    <property type="match status" value="1"/>
</dbReference>
<keyword evidence="9" id="KW-1185">Reference proteome</keyword>
<dbReference type="GO" id="GO:0016491">
    <property type="term" value="F:oxidoreductase activity"/>
    <property type="evidence" value="ECO:0007669"/>
    <property type="project" value="InterPro"/>
</dbReference>
<gene>
    <name evidence="8" type="ORF">H8709_06165</name>
</gene>
<dbReference type="InterPro" id="IPR052364">
    <property type="entry name" value="Rubrerythrin"/>
</dbReference>
<dbReference type="CDD" id="cd00729">
    <property type="entry name" value="rubredoxin_SM"/>
    <property type="match status" value="1"/>
</dbReference>
<dbReference type="Pfam" id="PF21349">
    <property type="entry name" value="RUBY_RBDX"/>
    <property type="match status" value="1"/>
</dbReference>
<keyword evidence="2" id="KW-0813">Transport</keyword>
<dbReference type="InterPro" id="IPR012347">
    <property type="entry name" value="Ferritin-like"/>
</dbReference>
<evidence type="ECO:0000313" key="8">
    <source>
        <dbReference type="EMBL" id="MBC8570413.1"/>
    </source>
</evidence>
<dbReference type="PROSITE" id="PS50903">
    <property type="entry name" value="RUBREDOXIN_LIKE"/>
    <property type="match status" value="1"/>
</dbReference>
<dbReference type="EMBL" id="JACRTC010000003">
    <property type="protein sequence ID" value="MBC8570413.1"/>
    <property type="molecule type" value="Genomic_DNA"/>
</dbReference>
<dbReference type="CDD" id="cd01041">
    <property type="entry name" value="Rubrerythrin"/>
    <property type="match status" value="1"/>
</dbReference>
<reference evidence="8" key="1">
    <citation type="submission" date="2020-08" db="EMBL/GenBank/DDBJ databases">
        <title>Genome public.</title>
        <authorList>
            <person name="Liu C."/>
            <person name="Sun Q."/>
        </authorList>
    </citation>
    <scope>NUCLEOTIDE SEQUENCE</scope>
    <source>
        <strain evidence="8">NSJ-54</strain>
    </source>
</reference>
<evidence type="ECO:0000259" key="6">
    <source>
        <dbReference type="PROSITE" id="PS50903"/>
    </source>
</evidence>
<evidence type="ECO:0000256" key="1">
    <source>
        <dbReference type="ARBA" id="ARBA00001965"/>
    </source>
</evidence>
<evidence type="ECO:0000256" key="2">
    <source>
        <dbReference type="ARBA" id="ARBA00022448"/>
    </source>
</evidence>
<dbReference type="Gene3D" id="1.20.1260.10">
    <property type="match status" value="1"/>
</dbReference>
<dbReference type="PANTHER" id="PTHR43865:SF1">
    <property type="entry name" value="RUBRERYTHRIN-RELATED"/>
    <property type="match status" value="1"/>
</dbReference>
<dbReference type="InterPro" id="IPR009078">
    <property type="entry name" value="Ferritin-like_SF"/>
</dbReference>
<name>A0A926EC91_9FIRM</name>
<feature type="domain" description="Ferritin-like diiron" evidence="7">
    <location>
        <begin position="2"/>
        <end position="134"/>
    </location>
</feature>
<evidence type="ECO:0000259" key="7">
    <source>
        <dbReference type="PROSITE" id="PS50905"/>
    </source>
</evidence>
<feature type="domain" description="Rubredoxin-like" evidence="6">
    <location>
        <begin position="142"/>
        <end position="176"/>
    </location>
</feature>
<dbReference type="AlphaFoldDB" id="A0A926EC91"/>
<evidence type="ECO:0000256" key="4">
    <source>
        <dbReference type="ARBA" id="ARBA00022982"/>
    </source>
</evidence>
<organism evidence="8 9">
    <name type="scientific">Zongyangia hominis</name>
    <dbReference type="NCBI Taxonomy" id="2763677"/>
    <lineage>
        <taxon>Bacteria</taxon>
        <taxon>Bacillati</taxon>
        <taxon>Bacillota</taxon>
        <taxon>Clostridia</taxon>
        <taxon>Eubacteriales</taxon>
        <taxon>Oscillospiraceae</taxon>
        <taxon>Zongyangia</taxon>
    </lineage>
</organism>
<dbReference type="SUPFAM" id="SSF57802">
    <property type="entry name" value="Rubredoxin-like"/>
    <property type="match status" value="1"/>
</dbReference>
<dbReference type="NCBIfam" id="NF045767">
    <property type="entry name" value="RuberyRbr"/>
    <property type="match status" value="1"/>
</dbReference>
<dbReference type="InterPro" id="IPR003251">
    <property type="entry name" value="Rr_diiron-bd_dom"/>
</dbReference>
<comment type="caution">
    <text evidence="8">The sequence shown here is derived from an EMBL/GenBank/DDBJ whole genome shotgun (WGS) entry which is preliminary data.</text>
</comment>